<accession>A0A1F5EK89</accession>
<dbReference type="EMBL" id="MEZV01000009">
    <property type="protein sequence ID" value="OGD67811.1"/>
    <property type="molecule type" value="Genomic_DNA"/>
</dbReference>
<evidence type="ECO:0000313" key="1">
    <source>
        <dbReference type="EMBL" id="OGD67811.1"/>
    </source>
</evidence>
<protein>
    <submittedName>
        <fullName evidence="1">Uncharacterized protein</fullName>
    </submittedName>
</protein>
<reference evidence="1 2" key="1">
    <citation type="journal article" date="2016" name="Nat. Commun.">
        <title>Thousands of microbial genomes shed light on interconnected biogeochemical processes in an aquifer system.</title>
        <authorList>
            <person name="Anantharaman K."/>
            <person name="Brown C.T."/>
            <person name="Hug L.A."/>
            <person name="Sharon I."/>
            <person name="Castelle C.J."/>
            <person name="Probst A.J."/>
            <person name="Thomas B.C."/>
            <person name="Singh A."/>
            <person name="Wilkins M.J."/>
            <person name="Karaoz U."/>
            <person name="Brodie E.L."/>
            <person name="Williams K.H."/>
            <person name="Hubbard S.S."/>
            <person name="Banfield J.F."/>
        </authorList>
    </citation>
    <scope>NUCLEOTIDE SEQUENCE [LARGE SCALE GENOMIC DNA]</scope>
</reference>
<dbReference type="STRING" id="1797469.A3F08_01450"/>
<name>A0A1F5EK89_9BACT</name>
<organism evidence="1 2">
    <name type="scientific">Candidatus Berkelbacteria bacterium RIFCSPHIGHO2_12_FULL_36_9</name>
    <dbReference type="NCBI Taxonomy" id="1797469"/>
    <lineage>
        <taxon>Bacteria</taxon>
        <taxon>Candidatus Berkelbacteria</taxon>
    </lineage>
</organism>
<dbReference type="AlphaFoldDB" id="A0A1F5EK89"/>
<proteinExistence type="predicted"/>
<evidence type="ECO:0000313" key="2">
    <source>
        <dbReference type="Proteomes" id="UP000176451"/>
    </source>
</evidence>
<dbReference type="Proteomes" id="UP000176451">
    <property type="component" value="Unassembled WGS sequence"/>
</dbReference>
<gene>
    <name evidence="1" type="ORF">A3F08_01450</name>
</gene>
<sequence length="59" mass="6695">MSENEQSDQEKIGKRVCAWCGKDMGEKKGVEGTTHGMCAECKAKFDKKIEEEDNEQNKQ</sequence>
<comment type="caution">
    <text evidence="1">The sequence shown here is derived from an EMBL/GenBank/DDBJ whole genome shotgun (WGS) entry which is preliminary data.</text>
</comment>